<dbReference type="Pfam" id="PF01292">
    <property type="entry name" value="Ni_hydr_CYTB"/>
    <property type="match status" value="1"/>
</dbReference>
<keyword evidence="11 14" id="KW-0472">Membrane</keyword>
<keyword evidence="6 14" id="KW-0812">Transmembrane</keyword>
<proteinExistence type="inferred from homology"/>
<protein>
    <submittedName>
        <fullName evidence="16">Cytochrome b561-like</fullName>
    </submittedName>
</protein>
<dbReference type="GO" id="GO:0020037">
    <property type="term" value="F:heme binding"/>
    <property type="evidence" value="ECO:0007669"/>
    <property type="project" value="TreeGrafter"/>
</dbReference>
<dbReference type="GO" id="GO:0022904">
    <property type="term" value="P:respiratory electron transport chain"/>
    <property type="evidence" value="ECO:0007669"/>
    <property type="project" value="InterPro"/>
</dbReference>
<comment type="similarity">
    <text evidence="12">Belongs to the cytochrome b561 family.</text>
</comment>
<evidence type="ECO:0000256" key="3">
    <source>
        <dbReference type="ARBA" id="ARBA00022448"/>
    </source>
</evidence>
<dbReference type="AlphaFoldDB" id="C7C816"/>
<keyword evidence="3" id="KW-0813">Transport</keyword>
<feature type="compositionally biased region" description="Polar residues" evidence="13">
    <location>
        <begin position="13"/>
        <end position="25"/>
    </location>
</feature>
<dbReference type="InterPro" id="IPR011577">
    <property type="entry name" value="Cyt_b561_bac/Ni-Hgenase"/>
</dbReference>
<dbReference type="EMBL" id="FP103042">
    <property type="protein sequence ID" value="CAX21945.1"/>
    <property type="molecule type" value="Genomic_DNA"/>
</dbReference>
<comment type="subcellular location">
    <subcellularLocation>
        <location evidence="2">Cell membrane</location>
        <topology evidence="2">Multi-pass membrane protein</topology>
    </subcellularLocation>
</comment>
<feature type="transmembrane region" description="Helical" evidence="14">
    <location>
        <begin position="114"/>
        <end position="133"/>
    </location>
</feature>
<evidence type="ECO:0000256" key="14">
    <source>
        <dbReference type="SAM" id="Phobius"/>
    </source>
</evidence>
<name>C7C816_METED</name>
<dbReference type="GO" id="GO:0046872">
    <property type="term" value="F:metal ion binding"/>
    <property type="evidence" value="ECO:0007669"/>
    <property type="project" value="UniProtKB-KW"/>
</dbReference>
<sequence>MSPSGCVADATPNPDQTEASGPMQPASSTYDRVTIALHWLTAALVTVLWLIGTFLEDLLPKGTLRSEVWSAHFDLGFVLAVALLAFLAWRRTKGRRLPIEDPGLLHRVAKATHAVLYLLLLIIMALGTANAFVRGVHLLGPVDLPKVGDPEWRRPLTHWHGLAANLLMVLALFHAAAALVHHFLWHDAVLRRMLAWRG</sequence>
<keyword evidence="5" id="KW-0349">Heme</keyword>
<evidence type="ECO:0000313" key="17">
    <source>
        <dbReference type="Proteomes" id="UP000008070"/>
    </source>
</evidence>
<evidence type="ECO:0000256" key="5">
    <source>
        <dbReference type="ARBA" id="ARBA00022617"/>
    </source>
</evidence>
<dbReference type="KEGG" id="mdi:METDI0280"/>
<evidence type="ECO:0000256" key="8">
    <source>
        <dbReference type="ARBA" id="ARBA00022982"/>
    </source>
</evidence>
<evidence type="ECO:0000256" key="10">
    <source>
        <dbReference type="ARBA" id="ARBA00023004"/>
    </source>
</evidence>
<accession>C7C816</accession>
<evidence type="ECO:0000313" key="16">
    <source>
        <dbReference type="EMBL" id="CAX21945.1"/>
    </source>
</evidence>
<evidence type="ECO:0000256" key="7">
    <source>
        <dbReference type="ARBA" id="ARBA00022723"/>
    </source>
</evidence>
<evidence type="ECO:0000259" key="15">
    <source>
        <dbReference type="Pfam" id="PF01292"/>
    </source>
</evidence>
<evidence type="ECO:0000256" key="2">
    <source>
        <dbReference type="ARBA" id="ARBA00004651"/>
    </source>
</evidence>
<evidence type="ECO:0000256" key="1">
    <source>
        <dbReference type="ARBA" id="ARBA00001970"/>
    </source>
</evidence>
<keyword evidence="7" id="KW-0479">Metal-binding</keyword>
<keyword evidence="10" id="KW-0408">Iron</keyword>
<organism evidence="16 17">
    <name type="scientific">Methylorubrum extorquens (strain DSM 6343 / CIP 106787 / DM4)</name>
    <name type="common">Methylobacterium extorquens</name>
    <dbReference type="NCBI Taxonomy" id="661410"/>
    <lineage>
        <taxon>Bacteria</taxon>
        <taxon>Pseudomonadati</taxon>
        <taxon>Pseudomonadota</taxon>
        <taxon>Alphaproteobacteria</taxon>
        <taxon>Hyphomicrobiales</taxon>
        <taxon>Methylobacteriaceae</taxon>
        <taxon>Methylorubrum</taxon>
    </lineage>
</organism>
<reference evidence="17" key="1">
    <citation type="journal article" date="2009" name="PLoS ONE">
        <title>Methylobacterium genome sequences: a reference blueprint to investigate microbial metabolism of C1 compounds from natural and industrial sources.</title>
        <authorList>
            <person name="Vuilleumier S."/>
            <person name="Chistoserdova L."/>
            <person name="Lee M.-C."/>
            <person name="Bringel F."/>
            <person name="Lajus A."/>
            <person name="Zhou Y."/>
            <person name="Gourion B."/>
            <person name="Barbe V."/>
            <person name="Chang J."/>
            <person name="Cruveiller S."/>
            <person name="Dossat C."/>
            <person name="Gillett W."/>
            <person name="Gruffaz C."/>
            <person name="Haugen E."/>
            <person name="Hourcade E."/>
            <person name="Levy R."/>
            <person name="Mangenot S."/>
            <person name="Muller E."/>
            <person name="Nadalig T."/>
            <person name="Pagni M."/>
            <person name="Penny C."/>
            <person name="Peyraud R."/>
            <person name="Robinson D.G."/>
            <person name="Roche D."/>
            <person name="Rouy Z."/>
            <person name="Saenampechek C."/>
            <person name="Salvignol G."/>
            <person name="Vallenet D."/>
            <person name="Wu Z."/>
            <person name="Marx C.J."/>
            <person name="Vorholt J.A."/>
            <person name="Olson M.V."/>
            <person name="Kaul R."/>
            <person name="Weissenbach J."/>
            <person name="Medigue C."/>
            <person name="Lidstrom M.E."/>
        </authorList>
    </citation>
    <scope>NUCLEOTIDE SEQUENCE [LARGE SCALE GENOMIC DNA]</scope>
    <source>
        <strain evidence="17">DSM 6343 / CIP 106787 / DM4</strain>
    </source>
</reference>
<evidence type="ECO:0000256" key="13">
    <source>
        <dbReference type="SAM" id="MobiDB-lite"/>
    </source>
</evidence>
<feature type="transmembrane region" description="Helical" evidence="14">
    <location>
        <begin position="71"/>
        <end position="89"/>
    </location>
</feature>
<gene>
    <name evidence="16" type="ORF">METD_I0280</name>
</gene>
<feature type="transmembrane region" description="Helical" evidence="14">
    <location>
        <begin position="33"/>
        <end position="51"/>
    </location>
</feature>
<keyword evidence="4" id="KW-1003">Cell membrane</keyword>
<dbReference type="GO" id="GO:0005886">
    <property type="term" value="C:plasma membrane"/>
    <property type="evidence" value="ECO:0007669"/>
    <property type="project" value="UniProtKB-SubCell"/>
</dbReference>
<dbReference type="HOGENOM" id="CLU_095321_3_0_5"/>
<dbReference type="GO" id="GO:0009055">
    <property type="term" value="F:electron transfer activity"/>
    <property type="evidence" value="ECO:0007669"/>
    <property type="project" value="InterPro"/>
</dbReference>
<evidence type="ECO:0000256" key="12">
    <source>
        <dbReference type="ARBA" id="ARBA00037975"/>
    </source>
</evidence>
<dbReference type="PANTHER" id="PTHR30529:SF1">
    <property type="entry name" value="CYTOCHROME B561 HOMOLOG 2"/>
    <property type="match status" value="1"/>
</dbReference>
<dbReference type="InterPro" id="IPR016174">
    <property type="entry name" value="Di-haem_cyt_TM"/>
</dbReference>
<dbReference type="Proteomes" id="UP000008070">
    <property type="component" value="Chromosome"/>
</dbReference>
<evidence type="ECO:0000256" key="6">
    <source>
        <dbReference type="ARBA" id="ARBA00022692"/>
    </source>
</evidence>
<evidence type="ECO:0000256" key="11">
    <source>
        <dbReference type="ARBA" id="ARBA00023136"/>
    </source>
</evidence>
<dbReference type="SUPFAM" id="SSF81342">
    <property type="entry name" value="Transmembrane di-heme cytochromes"/>
    <property type="match status" value="1"/>
</dbReference>
<dbReference type="PANTHER" id="PTHR30529">
    <property type="entry name" value="CYTOCHROME B561"/>
    <property type="match status" value="1"/>
</dbReference>
<comment type="cofactor">
    <cofactor evidence="1">
        <name>heme b</name>
        <dbReference type="ChEBI" id="CHEBI:60344"/>
    </cofactor>
</comment>
<evidence type="ECO:0000256" key="4">
    <source>
        <dbReference type="ARBA" id="ARBA00022475"/>
    </source>
</evidence>
<keyword evidence="9 14" id="KW-1133">Transmembrane helix</keyword>
<feature type="domain" description="Cytochrome b561 bacterial/Ni-hydrogenase" evidence="15">
    <location>
        <begin position="30"/>
        <end position="194"/>
    </location>
</feature>
<feature type="transmembrane region" description="Helical" evidence="14">
    <location>
        <begin position="162"/>
        <end position="184"/>
    </location>
</feature>
<dbReference type="InterPro" id="IPR052168">
    <property type="entry name" value="Cytochrome_b561_oxidase"/>
</dbReference>
<evidence type="ECO:0000256" key="9">
    <source>
        <dbReference type="ARBA" id="ARBA00022989"/>
    </source>
</evidence>
<feature type="region of interest" description="Disordered" evidence="13">
    <location>
        <begin position="1"/>
        <end position="25"/>
    </location>
</feature>
<keyword evidence="8" id="KW-0249">Electron transport</keyword>